<evidence type="ECO:0000256" key="5">
    <source>
        <dbReference type="ARBA" id="ARBA00022490"/>
    </source>
</evidence>
<organism evidence="9 10">
    <name type="scientific">Chondrus crispus</name>
    <name type="common">Carrageen Irish moss</name>
    <name type="synonym">Polymorpha crispa</name>
    <dbReference type="NCBI Taxonomy" id="2769"/>
    <lineage>
        <taxon>Eukaryota</taxon>
        <taxon>Rhodophyta</taxon>
        <taxon>Florideophyceae</taxon>
        <taxon>Rhodymeniophycidae</taxon>
        <taxon>Gigartinales</taxon>
        <taxon>Gigartinaceae</taxon>
        <taxon>Chondrus</taxon>
    </lineage>
</organism>
<keyword evidence="6" id="KW-0653">Protein transport</keyword>
<dbReference type="GO" id="GO:0005049">
    <property type="term" value="F:nuclear export signal receptor activity"/>
    <property type="evidence" value="ECO:0007669"/>
    <property type="project" value="TreeGrafter"/>
</dbReference>
<gene>
    <name evidence="9" type="ORF">CHC_T00010319001</name>
</gene>
<sequence length="995" mass="111076">MMDLATLAEAITKTLSPDPTQRTAAEKYLGENAKVPGFSMALLQLIALETAPPHVRQATAVYMKNHAINVYSADWKDAPPDDRNAIKSAIVKIMLAVPVSVRRQLSEVLAIVAEHEYPQTWPDLVPELGAKLTTIIQAAASMPPGQDVVANVDWLSLEGVLETLYVIFERYPERTRTDELYTEINTSLRCTQQQVQALLVLMNNFIEADIVNKNQKSVYSVFGNLELLCKVFYCLSWQQLPEYFEDHMQSIMTELLKILKFESAKIDAYSDDEASCIDKVHAGVLEITNHFAVHYDEEFRPYLQEFLNVAWALLVKRSNAPKYDGVVTSGIKFLTAVSRSPDYKLFQDQAILGQICTSIVVPNIELREEDEELFEDNPVEYVRRDMEGSDTETRRRGAVELVKGLCKHFEPQVTEIFTSFVKEMLAPQSDWRKKDTALYVVTALGWKRGTAAGGATETSSLIDVVDFFAKFVNPELEKCGQNPLALQTPIFAADLIKFVISFRNQIPKADCGNVILICVKLLSAKEPVVRTYAAACIERILTTRDTVLQSNGNIAGHTALTASAQRMTKEDLAPLLPSLLPAIINSLRNNTIANEYMMRLVLRLSSVAREAMAPFLDTLFSTLVEIVAAVTANPSNPLFNHYLFEAIAALVRFNGNENTVVKFEAALISPLSKILQDDVTEFGPYVFQVMAQLMSLHKGALPATYAGFMAPMLTPSMWDRRGYVPGMVQYIDVFIRKNSVAVVSANQIQPILGVFQKLLASKSTDHLGLQILDSVFLTFDAKTINSYLVTIVRVLLERVQRAKTAKLCQKLICSLSIFVLRYGVRVVKVTFDSLQENMLAMFIRQVWIPEVIAIRKPVQRRLCSVALSELACGADDLCLNVPYLELWPQMLNTNVALTEGIVVDKEEEPGDKEEEQAVHLGGGESYAASHSQLKWAVPNIPSLGSLIGQQDPKKILADKIRELSNRHPGKFEPIMQEKVEKHAREAIMGYVGQIS</sequence>
<dbReference type="Gramene" id="CDF37005">
    <property type="protein sequence ID" value="CDF37005"/>
    <property type="gene ID" value="CHC_T00010319001"/>
</dbReference>
<dbReference type="OMA" id="AENEFLM"/>
<evidence type="ECO:0000259" key="8">
    <source>
        <dbReference type="PROSITE" id="PS50166"/>
    </source>
</evidence>
<dbReference type="EMBL" id="HG001808">
    <property type="protein sequence ID" value="CDF37005.1"/>
    <property type="molecule type" value="Genomic_DNA"/>
</dbReference>
<dbReference type="PANTHER" id="PTHR10997:SF8">
    <property type="entry name" value="EXPORTIN-2"/>
    <property type="match status" value="1"/>
</dbReference>
<keyword evidence="4" id="KW-0813">Transport</keyword>
<dbReference type="Pfam" id="PF08506">
    <property type="entry name" value="Cse1"/>
    <property type="match status" value="1"/>
</dbReference>
<comment type="similarity">
    <text evidence="3">Belongs to the XPO2/CSE1 family.</text>
</comment>
<dbReference type="STRING" id="2769.R7QHY1"/>
<dbReference type="AlphaFoldDB" id="R7QHY1"/>
<feature type="domain" description="Importin N-terminal" evidence="8">
    <location>
        <begin position="25"/>
        <end position="96"/>
    </location>
</feature>
<accession>R7QHY1</accession>
<dbReference type="GO" id="GO:0031267">
    <property type="term" value="F:small GTPase binding"/>
    <property type="evidence" value="ECO:0007669"/>
    <property type="project" value="InterPro"/>
</dbReference>
<evidence type="ECO:0000256" key="1">
    <source>
        <dbReference type="ARBA" id="ARBA00004123"/>
    </source>
</evidence>
<evidence type="ECO:0000313" key="10">
    <source>
        <dbReference type="Proteomes" id="UP000012073"/>
    </source>
</evidence>
<dbReference type="Pfam" id="PF03378">
    <property type="entry name" value="CAS_CSE1"/>
    <property type="match status" value="1"/>
</dbReference>
<dbReference type="InterPro" id="IPR001494">
    <property type="entry name" value="Importin-beta_N"/>
</dbReference>
<dbReference type="Pfam" id="PF03810">
    <property type="entry name" value="IBN_N"/>
    <property type="match status" value="1"/>
</dbReference>
<dbReference type="KEGG" id="ccp:CHC_T00010319001"/>
<dbReference type="InterPro" id="IPR005043">
    <property type="entry name" value="XPO2_C"/>
</dbReference>
<evidence type="ECO:0000256" key="4">
    <source>
        <dbReference type="ARBA" id="ARBA00022448"/>
    </source>
</evidence>
<dbReference type="OrthoDB" id="3268246at2759"/>
<reference evidence="10" key="1">
    <citation type="journal article" date="2013" name="Proc. Natl. Acad. Sci. U.S.A.">
        <title>Genome structure and metabolic features in the red seaweed Chondrus crispus shed light on evolution of the Archaeplastida.</title>
        <authorList>
            <person name="Collen J."/>
            <person name="Porcel B."/>
            <person name="Carre W."/>
            <person name="Ball S.G."/>
            <person name="Chaparro C."/>
            <person name="Tonon T."/>
            <person name="Barbeyron T."/>
            <person name="Michel G."/>
            <person name="Noel B."/>
            <person name="Valentin K."/>
            <person name="Elias M."/>
            <person name="Artiguenave F."/>
            <person name="Arun A."/>
            <person name="Aury J.M."/>
            <person name="Barbosa-Neto J.F."/>
            <person name="Bothwell J.H."/>
            <person name="Bouget F.Y."/>
            <person name="Brillet L."/>
            <person name="Cabello-Hurtado F."/>
            <person name="Capella-Gutierrez S."/>
            <person name="Charrier B."/>
            <person name="Cladiere L."/>
            <person name="Cock J.M."/>
            <person name="Coelho S.M."/>
            <person name="Colleoni C."/>
            <person name="Czjzek M."/>
            <person name="Da Silva C."/>
            <person name="Delage L."/>
            <person name="Denoeud F."/>
            <person name="Deschamps P."/>
            <person name="Dittami S.M."/>
            <person name="Gabaldon T."/>
            <person name="Gachon C.M."/>
            <person name="Groisillier A."/>
            <person name="Herve C."/>
            <person name="Jabbari K."/>
            <person name="Katinka M."/>
            <person name="Kloareg B."/>
            <person name="Kowalczyk N."/>
            <person name="Labadie K."/>
            <person name="Leblanc C."/>
            <person name="Lopez P.J."/>
            <person name="McLachlan D.H."/>
            <person name="Meslet-Cladiere L."/>
            <person name="Moustafa A."/>
            <person name="Nehr Z."/>
            <person name="Nyvall Collen P."/>
            <person name="Panaud O."/>
            <person name="Partensky F."/>
            <person name="Poulain J."/>
            <person name="Rensing S.A."/>
            <person name="Rousvoal S."/>
            <person name="Samson G."/>
            <person name="Symeonidi A."/>
            <person name="Weissenbach J."/>
            <person name="Zambounis A."/>
            <person name="Wincker P."/>
            <person name="Boyen C."/>
        </authorList>
    </citation>
    <scope>NUCLEOTIDE SEQUENCE [LARGE SCALE GENOMIC DNA]</scope>
    <source>
        <strain evidence="10">cv. Stackhouse</strain>
    </source>
</reference>
<dbReference type="InterPro" id="IPR016024">
    <property type="entry name" value="ARM-type_fold"/>
</dbReference>
<dbReference type="GO" id="GO:0006611">
    <property type="term" value="P:protein export from nucleus"/>
    <property type="evidence" value="ECO:0007669"/>
    <property type="project" value="TreeGrafter"/>
</dbReference>
<protein>
    <submittedName>
        <fullName evidence="9">Cellular apoptosis susceptibility protein, Chromosome segregation 1-like protein,Exportin</fullName>
    </submittedName>
</protein>
<proteinExistence type="inferred from homology"/>
<dbReference type="Gene3D" id="1.25.10.10">
    <property type="entry name" value="Leucine-rich Repeat Variant"/>
    <property type="match status" value="1"/>
</dbReference>
<keyword evidence="7" id="KW-0539">Nucleus</keyword>
<dbReference type="GO" id="GO:0006606">
    <property type="term" value="P:protein import into nucleus"/>
    <property type="evidence" value="ECO:0007669"/>
    <property type="project" value="TreeGrafter"/>
</dbReference>
<name>R7QHY1_CHOCR</name>
<evidence type="ECO:0000256" key="2">
    <source>
        <dbReference type="ARBA" id="ARBA00004496"/>
    </source>
</evidence>
<keyword evidence="5" id="KW-0963">Cytoplasm</keyword>
<evidence type="ECO:0000256" key="6">
    <source>
        <dbReference type="ARBA" id="ARBA00022927"/>
    </source>
</evidence>
<dbReference type="PANTHER" id="PTHR10997">
    <property type="entry name" value="IMPORTIN-7, 8, 11"/>
    <property type="match status" value="1"/>
</dbReference>
<dbReference type="InterPro" id="IPR011989">
    <property type="entry name" value="ARM-like"/>
</dbReference>
<evidence type="ECO:0000313" key="9">
    <source>
        <dbReference type="EMBL" id="CDF37005.1"/>
    </source>
</evidence>
<dbReference type="GO" id="GO:0005635">
    <property type="term" value="C:nuclear envelope"/>
    <property type="evidence" value="ECO:0007669"/>
    <property type="project" value="TreeGrafter"/>
</dbReference>
<dbReference type="PROSITE" id="PS50166">
    <property type="entry name" value="IMPORTIN_B_NT"/>
    <property type="match status" value="1"/>
</dbReference>
<dbReference type="GO" id="GO:0005829">
    <property type="term" value="C:cytosol"/>
    <property type="evidence" value="ECO:0007669"/>
    <property type="project" value="TreeGrafter"/>
</dbReference>
<evidence type="ECO:0000256" key="7">
    <source>
        <dbReference type="ARBA" id="ARBA00023242"/>
    </source>
</evidence>
<comment type="subcellular location">
    <subcellularLocation>
        <location evidence="2">Cytoplasm</location>
    </subcellularLocation>
    <subcellularLocation>
        <location evidence="1">Nucleus</location>
    </subcellularLocation>
</comment>
<dbReference type="SMART" id="SM00913">
    <property type="entry name" value="IBN_N"/>
    <property type="match status" value="1"/>
</dbReference>
<dbReference type="RefSeq" id="XP_005716824.1">
    <property type="nucleotide sequence ID" value="XM_005716767.1"/>
</dbReference>
<dbReference type="SUPFAM" id="SSF48371">
    <property type="entry name" value="ARM repeat"/>
    <property type="match status" value="1"/>
</dbReference>
<evidence type="ECO:0000256" key="3">
    <source>
        <dbReference type="ARBA" id="ARBA00008669"/>
    </source>
</evidence>
<dbReference type="Proteomes" id="UP000012073">
    <property type="component" value="Unassembled WGS sequence"/>
</dbReference>
<dbReference type="InterPro" id="IPR013713">
    <property type="entry name" value="XPO2_central"/>
</dbReference>
<dbReference type="GeneID" id="17324534"/>
<keyword evidence="10" id="KW-1185">Reference proteome</keyword>